<evidence type="ECO:0000313" key="1">
    <source>
        <dbReference type="EMBL" id="EAY23669.1"/>
    </source>
</evidence>
<gene>
    <name evidence="1" type="ORF">TVAG_120060</name>
</gene>
<reference evidence="1" key="1">
    <citation type="submission" date="2006-10" db="EMBL/GenBank/DDBJ databases">
        <authorList>
            <person name="Amadeo P."/>
            <person name="Zhao Q."/>
            <person name="Wortman J."/>
            <person name="Fraser-Liggett C."/>
            <person name="Carlton J."/>
        </authorList>
    </citation>
    <scope>NUCLEOTIDE SEQUENCE</scope>
    <source>
        <strain evidence="1">G3</strain>
    </source>
</reference>
<keyword evidence="2" id="KW-1185">Reference proteome</keyword>
<dbReference type="AlphaFoldDB" id="A2D7F2"/>
<dbReference type="KEGG" id="tva:4720755"/>
<protein>
    <submittedName>
        <fullName evidence="1">Uncharacterized protein</fullName>
    </submittedName>
</protein>
<dbReference type="RefSeq" id="XP_001276917.1">
    <property type="nucleotide sequence ID" value="XM_001276916.1"/>
</dbReference>
<dbReference type="Proteomes" id="UP000001542">
    <property type="component" value="Unassembled WGS sequence"/>
</dbReference>
<dbReference type="InParanoid" id="A2D7F2"/>
<proteinExistence type="predicted"/>
<organism evidence="1 2">
    <name type="scientific">Trichomonas vaginalis (strain ATCC PRA-98 / G3)</name>
    <dbReference type="NCBI Taxonomy" id="412133"/>
    <lineage>
        <taxon>Eukaryota</taxon>
        <taxon>Metamonada</taxon>
        <taxon>Parabasalia</taxon>
        <taxon>Trichomonadida</taxon>
        <taxon>Trichomonadidae</taxon>
        <taxon>Trichomonas</taxon>
    </lineage>
</organism>
<accession>A2D7F2</accession>
<dbReference type="VEuPathDB" id="TrichDB:TVAGG3_0992970"/>
<dbReference type="VEuPathDB" id="TrichDB:TVAG_120060"/>
<name>A2D7F2_TRIV3</name>
<sequence>MFPLLPAYLLAITIDDPKVRELCPNGMITTKKEYALSSSTPFLCLYGNYAFAAKSGHRFKATYLYHSSTGSTGQDYMLDPFMIVGDQNWVPVIRLTYITNVAYVNCINLASSSYTNKAIRRYEIFTTIAKINKRFIYEHCPDYTDYYAITAAHSQDPKFTLSITDYVTYTSEPTNDPTFRTDGYFHQGLIPYCRYLCELQIDEEPNSWREPYFEDNLWLCVPTQKGAYSKQQVQDYTNQQPNYFLDPDSQLDETKIFTSGYGPWYLTEGQIEGCNSFNTLDYFTGPYTSGTVHTIKTGESLCMFGGVAVASDQPIKAVYKYFNSTDITVERYSDRYNGFEYVGVHQLQFEEN</sequence>
<dbReference type="EMBL" id="DS113177">
    <property type="protein sequence ID" value="EAY23669.1"/>
    <property type="molecule type" value="Genomic_DNA"/>
</dbReference>
<evidence type="ECO:0000313" key="2">
    <source>
        <dbReference type="Proteomes" id="UP000001542"/>
    </source>
</evidence>
<reference evidence="1" key="2">
    <citation type="journal article" date="2007" name="Science">
        <title>Draft genome sequence of the sexually transmitted pathogen Trichomonas vaginalis.</title>
        <authorList>
            <person name="Carlton J.M."/>
            <person name="Hirt R.P."/>
            <person name="Silva J.C."/>
            <person name="Delcher A.L."/>
            <person name="Schatz M."/>
            <person name="Zhao Q."/>
            <person name="Wortman J.R."/>
            <person name="Bidwell S.L."/>
            <person name="Alsmark U.C.M."/>
            <person name="Besteiro S."/>
            <person name="Sicheritz-Ponten T."/>
            <person name="Noel C.J."/>
            <person name="Dacks J.B."/>
            <person name="Foster P.G."/>
            <person name="Simillion C."/>
            <person name="Van de Peer Y."/>
            <person name="Miranda-Saavedra D."/>
            <person name="Barton G.J."/>
            <person name="Westrop G.D."/>
            <person name="Mueller S."/>
            <person name="Dessi D."/>
            <person name="Fiori P.L."/>
            <person name="Ren Q."/>
            <person name="Paulsen I."/>
            <person name="Zhang H."/>
            <person name="Bastida-Corcuera F.D."/>
            <person name="Simoes-Barbosa A."/>
            <person name="Brown M.T."/>
            <person name="Hayes R.D."/>
            <person name="Mukherjee M."/>
            <person name="Okumura C.Y."/>
            <person name="Schneider R."/>
            <person name="Smith A.J."/>
            <person name="Vanacova S."/>
            <person name="Villalvazo M."/>
            <person name="Haas B.J."/>
            <person name="Pertea M."/>
            <person name="Feldblyum T.V."/>
            <person name="Utterback T.R."/>
            <person name="Shu C.L."/>
            <person name="Osoegawa K."/>
            <person name="de Jong P.J."/>
            <person name="Hrdy I."/>
            <person name="Horvathova L."/>
            <person name="Zubacova Z."/>
            <person name="Dolezal P."/>
            <person name="Malik S.B."/>
            <person name="Logsdon J.M. Jr."/>
            <person name="Henze K."/>
            <person name="Gupta A."/>
            <person name="Wang C.C."/>
            <person name="Dunne R.L."/>
            <person name="Upcroft J.A."/>
            <person name="Upcroft P."/>
            <person name="White O."/>
            <person name="Salzberg S.L."/>
            <person name="Tang P."/>
            <person name="Chiu C.-H."/>
            <person name="Lee Y.-S."/>
            <person name="Embley T.M."/>
            <person name="Coombs G.H."/>
            <person name="Mottram J.C."/>
            <person name="Tachezy J."/>
            <person name="Fraser-Liggett C.M."/>
            <person name="Johnson P.J."/>
        </authorList>
    </citation>
    <scope>NUCLEOTIDE SEQUENCE [LARGE SCALE GENOMIC DNA]</scope>
    <source>
        <strain evidence="1">G3</strain>
    </source>
</reference>